<protein>
    <submittedName>
        <fullName evidence="2">Uncharacterized protein</fullName>
    </submittedName>
</protein>
<dbReference type="Proteomes" id="UP000324897">
    <property type="component" value="Chromosome 5"/>
</dbReference>
<comment type="caution">
    <text evidence="2">The sequence shown here is derived from an EMBL/GenBank/DDBJ whole genome shotgun (WGS) entry which is preliminary data.</text>
</comment>
<evidence type="ECO:0000313" key="3">
    <source>
        <dbReference type="Proteomes" id="UP000324897"/>
    </source>
</evidence>
<dbReference type="EMBL" id="RWGY01000004">
    <property type="protein sequence ID" value="TVU46861.1"/>
    <property type="molecule type" value="Genomic_DNA"/>
</dbReference>
<evidence type="ECO:0000256" key="1">
    <source>
        <dbReference type="SAM" id="MobiDB-lite"/>
    </source>
</evidence>
<reference evidence="2 3" key="1">
    <citation type="journal article" date="2019" name="Sci. Rep.">
        <title>A high-quality genome of Eragrostis curvula grass provides insights into Poaceae evolution and supports new strategies to enhance forage quality.</title>
        <authorList>
            <person name="Carballo J."/>
            <person name="Santos B.A.C.M."/>
            <person name="Zappacosta D."/>
            <person name="Garbus I."/>
            <person name="Selva J.P."/>
            <person name="Gallo C.A."/>
            <person name="Diaz A."/>
            <person name="Albertini E."/>
            <person name="Caccamo M."/>
            <person name="Echenique V."/>
        </authorList>
    </citation>
    <scope>NUCLEOTIDE SEQUENCE [LARGE SCALE GENOMIC DNA]</scope>
    <source>
        <strain evidence="3">cv. Victoria</strain>
        <tissue evidence="2">Leaf</tissue>
    </source>
</reference>
<name>A0A5J9WFN7_9POAL</name>
<organism evidence="2 3">
    <name type="scientific">Eragrostis curvula</name>
    <name type="common">weeping love grass</name>
    <dbReference type="NCBI Taxonomy" id="38414"/>
    <lineage>
        <taxon>Eukaryota</taxon>
        <taxon>Viridiplantae</taxon>
        <taxon>Streptophyta</taxon>
        <taxon>Embryophyta</taxon>
        <taxon>Tracheophyta</taxon>
        <taxon>Spermatophyta</taxon>
        <taxon>Magnoliopsida</taxon>
        <taxon>Liliopsida</taxon>
        <taxon>Poales</taxon>
        <taxon>Poaceae</taxon>
        <taxon>PACMAD clade</taxon>
        <taxon>Chloridoideae</taxon>
        <taxon>Eragrostideae</taxon>
        <taxon>Eragrostidinae</taxon>
        <taxon>Eragrostis</taxon>
    </lineage>
</organism>
<feature type="region of interest" description="Disordered" evidence="1">
    <location>
        <begin position="1"/>
        <end position="21"/>
    </location>
</feature>
<keyword evidence="3" id="KW-1185">Reference proteome</keyword>
<sequence length="169" mass="18502">MYLSVKRFSESAGRVGEPSSLALSCQCQRQLAEVRVTAAMAGDKGKCKAPDPPPKRKKQKTGDAEWDAALRVAEVDLPSDRGPRLRIGSSVSEGQGQQQQPRRSGRQRIPVVPLGTEPQSSQHTPISRKRGSSRTATQRTRAAPQQQQQQEESSSSADEEEPRVTEANR</sequence>
<feature type="compositionally biased region" description="Low complexity" evidence="1">
    <location>
        <begin position="88"/>
        <end position="102"/>
    </location>
</feature>
<dbReference type="AlphaFoldDB" id="A0A5J9WFN7"/>
<gene>
    <name evidence="2" type="ORF">EJB05_06433</name>
</gene>
<evidence type="ECO:0000313" key="2">
    <source>
        <dbReference type="EMBL" id="TVU46861.1"/>
    </source>
</evidence>
<dbReference type="Gramene" id="TVU46861">
    <property type="protein sequence ID" value="TVU46861"/>
    <property type="gene ID" value="EJB05_06433"/>
</dbReference>
<proteinExistence type="predicted"/>
<feature type="compositionally biased region" description="Low complexity" evidence="1">
    <location>
        <begin position="133"/>
        <end position="156"/>
    </location>
</feature>
<feature type="region of interest" description="Disordered" evidence="1">
    <location>
        <begin position="41"/>
        <end position="169"/>
    </location>
</feature>
<accession>A0A5J9WFN7</accession>